<keyword evidence="4" id="KW-1185">Reference proteome</keyword>
<dbReference type="PANTHER" id="PTHR41287">
    <property type="match status" value="1"/>
</dbReference>
<dbReference type="GO" id="GO:0004519">
    <property type="term" value="F:endonuclease activity"/>
    <property type="evidence" value="ECO:0007669"/>
    <property type="project" value="InterPro"/>
</dbReference>
<dbReference type="InterPro" id="IPR046461">
    <property type="entry name" value="TerL_ATPase"/>
</dbReference>
<evidence type="ECO:0000313" key="4">
    <source>
        <dbReference type="Proteomes" id="UP000182427"/>
    </source>
</evidence>
<gene>
    <name evidence="3" type="ORF">SAMN05444167_0562</name>
</gene>
<dbReference type="AlphaFoldDB" id="A0A1G7G5N9"/>
<protein>
    <submittedName>
        <fullName evidence="3">Phage terminase-like protein, large subunit, contains N-terminal HTH domain</fullName>
    </submittedName>
</protein>
<sequence length="556" mass="61798">MTNKRTYSEKAHDYARDVVSGTIIASKWIKIACQRHLDDLDKTDSRWFFNANKCNQVCTFIESLTLSDGSPFALQPFQVWLVASLMGWMDRDGTRKHIEALILIPKGNGKSPLAAALGLWFAFFDGRRKAEVYCGALSIAQAMEVFSPARDFIESQKAFTKAGIAAQKKSIFSASGSKFMPVIGRGRHGARPYLAILDELHQANDFDLYGTFKTGCNKTPNSLMLTISTAGVASTQSPCYQIQERAQKALDGSLPDERFFAAIYCADDTVEWSSNEALIMANPNLGISNDAEKLKLAIQSALRNPGEQNNTKAMHLNIWSTATSAWMNMVDFAKSSDPSLKIEDFSQDECILALDSASKLDLASIAILFTRLIDGKKHYYAFSRNYNPEGQVSKAENVHYQKWVKQGHLIATDGNAIDFLRLENDLIHLVKTNNVQSLCFDPAHGGYGTVQKVVSETNVTSVEVMQRPIHISPAMKELEAAVADGRFHYDGDPILAWCFSNIVTRESSNSLYKMPERERAENKIDAAMALFFALSRGMVIEVKPSASKWAFEPFVL</sequence>
<name>A0A1G7G5N9_9BACT</name>
<dbReference type="InterPro" id="IPR046462">
    <property type="entry name" value="TerL_nuclease"/>
</dbReference>
<evidence type="ECO:0000313" key="3">
    <source>
        <dbReference type="EMBL" id="SDE83417.1"/>
    </source>
</evidence>
<dbReference type="InterPro" id="IPR005021">
    <property type="entry name" value="Terminase_largesu-like"/>
</dbReference>
<organism evidence="3 4">
    <name type="scientific">Terriglobus roseus</name>
    <dbReference type="NCBI Taxonomy" id="392734"/>
    <lineage>
        <taxon>Bacteria</taxon>
        <taxon>Pseudomonadati</taxon>
        <taxon>Acidobacteriota</taxon>
        <taxon>Terriglobia</taxon>
        <taxon>Terriglobales</taxon>
        <taxon>Acidobacteriaceae</taxon>
        <taxon>Terriglobus</taxon>
    </lineage>
</organism>
<accession>A0A1G7G5N9</accession>
<dbReference type="Proteomes" id="UP000182427">
    <property type="component" value="Chromosome I"/>
</dbReference>
<dbReference type="Pfam" id="PF03354">
    <property type="entry name" value="TerL_ATPase"/>
    <property type="match status" value="1"/>
</dbReference>
<dbReference type="RefSeq" id="WP_083343807.1">
    <property type="nucleotide sequence ID" value="NZ_LT629690.1"/>
</dbReference>
<evidence type="ECO:0000259" key="1">
    <source>
        <dbReference type="Pfam" id="PF03354"/>
    </source>
</evidence>
<reference evidence="3 4" key="1">
    <citation type="submission" date="2016-10" db="EMBL/GenBank/DDBJ databases">
        <authorList>
            <person name="de Groot N.N."/>
        </authorList>
    </citation>
    <scope>NUCLEOTIDE SEQUENCE [LARGE SCALE GENOMIC DNA]</scope>
    <source>
        <strain evidence="3 4">GAS232</strain>
    </source>
</reference>
<proteinExistence type="predicted"/>
<evidence type="ECO:0000259" key="2">
    <source>
        <dbReference type="Pfam" id="PF20441"/>
    </source>
</evidence>
<dbReference type="OrthoDB" id="9760250at2"/>
<feature type="domain" description="Terminase large subunit-like endonuclease" evidence="2">
    <location>
        <begin position="256"/>
        <end position="536"/>
    </location>
</feature>
<dbReference type="Pfam" id="PF20441">
    <property type="entry name" value="TerL_nuclease"/>
    <property type="match status" value="1"/>
</dbReference>
<dbReference type="Gene3D" id="3.40.50.300">
    <property type="entry name" value="P-loop containing nucleotide triphosphate hydrolases"/>
    <property type="match status" value="1"/>
</dbReference>
<feature type="domain" description="Terminase large subunit-like ATPase" evidence="1">
    <location>
        <begin position="76"/>
        <end position="245"/>
    </location>
</feature>
<dbReference type="EMBL" id="LT629690">
    <property type="protein sequence ID" value="SDE83417.1"/>
    <property type="molecule type" value="Genomic_DNA"/>
</dbReference>
<dbReference type="PANTHER" id="PTHR41287:SF1">
    <property type="entry name" value="PROTEIN YMFN"/>
    <property type="match status" value="1"/>
</dbReference>
<dbReference type="InterPro" id="IPR027417">
    <property type="entry name" value="P-loop_NTPase"/>
</dbReference>